<dbReference type="RefSeq" id="WP_204908640.1">
    <property type="nucleotide sequence ID" value="NZ_JACJLV010000013.1"/>
</dbReference>
<gene>
    <name evidence="2" type="ORF">H6A13_05695</name>
</gene>
<accession>A0A938X1C0</accession>
<dbReference type="Proteomes" id="UP000713880">
    <property type="component" value="Unassembled WGS sequence"/>
</dbReference>
<evidence type="ECO:0000313" key="2">
    <source>
        <dbReference type="EMBL" id="MBM6826597.1"/>
    </source>
</evidence>
<protein>
    <submittedName>
        <fullName evidence="2">SpoIIIAH-like family protein</fullName>
    </submittedName>
</protein>
<dbReference type="Pfam" id="PF12685">
    <property type="entry name" value="SpoIIIAH"/>
    <property type="match status" value="1"/>
</dbReference>
<feature type="region of interest" description="Disordered" evidence="1">
    <location>
        <begin position="57"/>
        <end position="84"/>
    </location>
</feature>
<reference evidence="2" key="2">
    <citation type="journal article" date="2021" name="Sci. Rep.">
        <title>The distribution of antibiotic resistance genes in chicken gut microbiota commensals.</title>
        <authorList>
            <person name="Juricova H."/>
            <person name="Matiasovicova J."/>
            <person name="Kubasova T."/>
            <person name="Cejkova D."/>
            <person name="Rychlik I."/>
        </authorList>
    </citation>
    <scope>NUCLEOTIDE SEQUENCE</scope>
    <source>
        <strain evidence="2">An420c</strain>
    </source>
</reference>
<dbReference type="EMBL" id="JACJLV010000013">
    <property type="protein sequence ID" value="MBM6826597.1"/>
    <property type="molecule type" value="Genomic_DNA"/>
</dbReference>
<evidence type="ECO:0000313" key="3">
    <source>
        <dbReference type="Proteomes" id="UP000713880"/>
    </source>
</evidence>
<dbReference type="InterPro" id="IPR024232">
    <property type="entry name" value="SpoIIIAH"/>
</dbReference>
<organism evidence="2 3">
    <name type="scientific">Mordavella massiliensis</name>
    <dbReference type="NCBI Taxonomy" id="1871024"/>
    <lineage>
        <taxon>Bacteria</taxon>
        <taxon>Bacillati</taxon>
        <taxon>Bacillota</taxon>
        <taxon>Clostridia</taxon>
        <taxon>Eubacteriales</taxon>
        <taxon>Clostridiaceae</taxon>
        <taxon>Mordavella</taxon>
    </lineage>
</organism>
<feature type="compositionally biased region" description="Acidic residues" evidence="1">
    <location>
        <begin position="57"/>
        <end position="80"/>
    </location>
</feature>
<dbReference type="AlphaFoldDB" id="A0A938X1C0"/>
<name>A0A938X1C0_9CLOT</name>
<comment type="caution">
    <text evidence="2">The sequence shown here is derived from an EMBL/GenBank/DDBJ whole genome shotgun (WGS) entry which is preliminary data.</text>
</comment>
<sequence>MKKLLKKNQIIIAVLAVMIAAAGYLNYSGRIFPAGNDTEEANADLASQELLDISEEDVTASGEDIESQDSDAGEPAEDGTVEGTPGEAVLTSAQAGNIVAEAKVTREQVRAQNKESLLEIIDNEHLSDEQKQDAVSQMVTMTDYAEKEAAAETLLASKGFTDAVVSMTADSADVVIGQAELDDASLAQIEDIVTRKTGVPAQNVVITPVSAQTE</sequence>
<dbReference type="InterPro" id="IPR038503">
    <property type="entry name" value="SpoIIIAH_sf"/>
</dbReference>
<dbReference type="Gene3D" id="1.10.287.4300">
    <property type="entry name" value="Stage III sporulation protein AH-like"/>
    <property type="match status" value="1"/>
</dbReference>
<reference evidence="2" key="1">
    <citation type="submission" date="2020-08" db="EMBL/GenBank/DDBJ databases">
        <authorList>
            <person name="Cejkova D."/>
            <person name="Kubasova T."/>
            <person name="Jahodarova E."/>
            <person name="Rychlik I."/>
        </authorList>
    </citation>
    <scope>NUCLEOTIDE SEQUENCE</scope>
    <source>
        <strain evidence="2">An420c</strain>
    </source>
</reference>
<keyword evidence="3" id="KW-1185">Reference proteome</keyword>
<evidence type="ECO:0000256" key="1">
    <source>
        <dbReference type="SAM" id="MobiDB-lite"/>
    </source>
</evidence>
<proteinExistence type="predicted"/>